<gene>
    <name evidence="1" type="ORF">QFC20_007550</name>
</gene>
<evidence type="ECO:0000313" key="2">
    <source>
        <dbReference type="Proteomes" id="UP001230649"/>
    </source>
</evidence>
<dbReference type="EMBL" id="JASBWS010000191">
    <property type="protein sequence ID" value="KAJ9091768.1"/>
    <property type="molecule type" value="Genomic_DNA"/>
</dbReference>
<keyword evidence="2" id="KW-1185">Reference proteome</keyword>
<comment type="caution">
    <text evidence="1">The sequence shown here is derived from an EMBL/GenBank/DDBJ whole genome shotgun (WGS) entry which is preliminary data.</text>
</comment>
<name>A0ACC2UY40_9TREE</name>
<sequence>MSDEEEQQRRSMSSVIVLGTAGLNFHDWDDDFRSALGMKKLQRYVEKKEDGTAKKPKPVKKVGESDDEFEKRVEKWEDDVNMVLGILRKSLGDHRSLVKNITDPLTAYETITKQYSGETEYDIIDLMQRFAITTPKGDDLLGYLNEMQHLQTTLNTLDISYTGTQLIGTMLYQLKRYESGHPFRTLCNDLSFKYKDKPSEVTMTLFRRFAKSTIREVTLDVRDAADHVKVEADTASALAIRKGMNKTGYGRWCRFCKSTEHEYKDCTDPKIDPGWKDKQRQSEKGKPKFDRDDAGTAARANVVVASDAYDSEIELYNTSPVLALLHQPLEDREHGVIAYIDSGSSWNIISDRNIFKHCARPVPADATVVVAPLCNVEIILKAFYEMASRHDATTCISTIVALIAILHLALLVPYARLSCFTATTETFRAAPDQHRQLGSLINTNSSNTADAKQADAVDAETEGENMNEIASRTQETAAMHHGTANKGCQASSNLNPTVPPPADFNAPATNYVSDEDLRRRKVGRQNDAKMHARLCSGKWLRLQLRSQRGINRTTAKATLSVRLGRTKAASSLSYDPQFAGNNMEVNEEIAMIVEENSAPNIPGDARMPHGYLDRTYREGRQDPSSSIHTRVNPPEFGQDYGSVIDKDTLDQLCAGLAMVRIDGANVDKIARLGHINAVFPPPRVPHVQGLPIPIAESIPAQMAPRMVQSAQTRNIGTPMGRLVTVVPQSPAVAATAVSRREAVPVPTSIALSAYDAPPLYLSSRPTTLTQQQQQALTFGSRGVLLSGAQSVEVAVAPRMVHLGTSRRHNIPASVLQEEAAINSTGRQPSSGFATYESGIPPWEVAKRQADAEIAAAEASIQQEQAANPEFWRRQTMVQTRGV</sequence>
<accession>A0ACC2UY40</accession>
<evidence type="ECO:0000313" key="1">
    <source>
        <dbReference type="EMBL" id="KAJ9091768.1"/>
    </source>
</evidence>
<dbReference type="Proteomes" id="UP001230649">
    <property type="component" value="Unassembled WGS sequence"/>
</dbReference>
<proteinExistence type="predicted"/>
<protein>
    <submittedName>
        <fullName evidence="1">Uncharacterized protein</fullName>
    </submittedName>
</protein>
<reference evidence="1" key="1">
    <citation type="submission" date="2023-04" db="EMBL/GenBank/DDBJ databases">
        <title>Draft Genome sequencing of Naganishia species isolated from polar environments using Oxford Nanopore Technology.</title>
        <authorList>
            <person name="Leo P."/>
            <person name="Venkateswaran K."/>
        </authorList>
    </citation>
    <scope>NUCLEOTIDE SEQUENCE</scope>
    <source>
        <strain evidence="1">MNA-CCFEE 5262</strain>
    </source>
</reference>
<organism evidence="1 2">
    <name type="scientific">Naganishia adeliensis</name>
    <dbReference type="NCBI Taxonomy" id="92952"/>
    <lineage>
        <taxon>Eukaryota</taxon>
        <taxon>Fungi</taxon>
        <taxon>Dikarya</taxon>
        <taxon>Basidiomycota</taxon>
        <taxon>Agaricomycotina</taxon>
        <taxon>Tremellomycetes</taxon>
        <taxon>Filobasidiales</taxon>
        <taxon>Filobasidiaceae</taxon>
        <taxon>Naganishia</taxon>
    </lineage>
</organism>